<comment type="function">
    <text evidence="6">Toxic component of a toxin-antitoxin (TA) system. An RNase.</text>
</comment>
<gene>
    <name evidence="6" type="primary">vapC</name>
    <name evidence="8" type="ORF">ACFSE6_12205</name>
</gene>
<dbReference type="RefSeq" id="WP_388007209.1">
    <property type="nucleotide sequence ID" value="NZ_JBHUEE010000006.1"/>
</dbReference>
<dbReference type="PANTHER" id="PTHR35901">
    <property type="entry name" value="RIBONUCLEASE VAPC3"/>
    <property type="match status" value="1"/>
</dbReference>
<evidence type="ECO:0000256" key="6">
    <source>
        <dbReference type="HAMAP-Rule" id="MF_00265"/>
    </source>
</evidence>
<evidence type="ECO:0000259" key="7">
    <source>
        <dbReference type="Pfam" id="PF01850"/>
    </source>
</evidence>
<feature type="binding site" evidence="6">
    <location>
        <position position="93"/>
    </location>
    <ligand>
        <name>Mg(2+)</name>
        <dbReference type="ChEBI" id="CHEBI:18420"/>
    </ligand>
</feature>
<sequence>MIVIDASAMVEALIGRDVDGGLLEAMSAEVAAPHLLDVEVLSVLRGLVLGGKLQSDVAEAARADHFELAVDRYDTASVAERLWDLRHRYTSYDAAYLALAETLDVPLHTCDTKLDSGGHDVTVRVHARTH</sequence>
<dbReference type="InterPro" id="IPR002716">
    <property type="entry name" value="PIN_dom"/>
</dbReference>
<reference evidence="9" key="1">
    <citation type="journal article" date="2019" name="Int. J. Syst. Evol. Microbiol.">
        <title>The Global Catalogue of Microorganisms (GCM) 10K type strain sequencing project: providing services to taxonomists for standard genome sequencing and annotation.</title>
        <authorList>
            <consortium name="The Broad Institute Genomics Platform"/>
            <consortium name="The Broad Institute Genome Sequencing Center for Infectious Disease"/>
            <person name="Wu L."/>
            <person name="Ma J."/>
        </authorList>
    </citation>
    <scope>NUCLEOTIDE SEQUENCE [LARGE SCALE GENOMIC DNA]</scope>
    <source>
        <strain evidence="9">JCM 17130</strain>
    </source>
</reference>
<evidence type="ECO:0000313" key="9">
    <source>
        <dbReference type="Proteomes" id="UP001597277"/>
    </source>
</evidence>
<evidence type="ECO:0000313" key="8">
    <source>
        <dbReference type="EMBL" id="MFD1718601.1"/>
    </source>
</evidence>
<keyword evidence="6" id="KW-0800">Toxin</keyword>
<dbReference type="InterPro" id="IPR051619">
    <property type="entry name" value="TypeII_TA_RNase_PINc/VapC"/>
</dbReference>
<protein>
    <recommendedName>
        <fullName evidence="6">Ribonuclease VapC</fullName>
        <shortName evidence="6">RNase VapC</shortName>
        <ecNumber evidence="6">3.1.-.-</ecNumber>
    </recommendedName>
    <alternativeName>
        <fullName evidence="6">Toxin VapC</fullName>
    </alternativeName>
</protein>
<evidence type="ECO:0000256" key="3">
    <source>
        <dbReference type="ARBA" id="ARBA00022723"/>
    </source>
</evidence>
<dbReference type="InterPro" id="IPR022907">
    <property type="entry name" value="VapC_family"/>
</dbReference>
<dbReference type="HAMAP" id="MF_00265">
    <property type="entry name" value="VapC_Nob1"/>
    <property type="match status" value="1"/>
</dbReference>
<dbReference type="CDD" id="cd09873">
    <property type="entry name" value="PIN_Pae0151-like"/>
    <property type="match status" value="1"/>
</dbReference>
<comment type="cofactor">
    <cofactor evidence="6">
        <name>Mg(2+)</name>
        <dbReference type="ChEBI" id="CHEBI:18420"/>
    </cofactor>
</comment>
<evidence type="ECO:0000256" key="1">
    <source>
        <dbReference type="ARBA" id="ARBA00022649"/>
    </source>
</evidence>
<dbReference type="Proteomes" id="UP001597277">
    <property type="component" value="Unassembled WGS sequence"/>
</dbReference>
<dbReference type="Pfam" id="PF01850">
    <property type="entry name" value="PIN"/>
    <property type="match status" value="1"/>
</dbReference>
<comment type="similarity">
    <text evidence="6">Belongs to the PINc/VapC protein family.</text>
</comment>
<dbReference type="InterPro" id="IPR029060">
    <property type="entry name" value="PIN-like_dom_sf"/>
</dbReference>
<dbReference type="EC" id="3.1.-.-" evidence="6"/>
<keyword evidence="1 6" id="KW-1277">Toxin-antitoxin system</keyword>
<keyword evidence="5 6" id="KW-0460">Magnesium</keyword>
<dbReference type="InterPro" id="IPR044153">
    <property type="entry name" value="PIN_Pae0151-like"/>
</dbReference>
<feature type="domain" description="PIN" evidence="7">
    <location>
        <begin position="2"/>
        <end position="115"/>
    </location>
</feature>
<evidence type="ECO:0000256" key="5">
    <source>
        <dbReference type="ARBA" id="ARBA00022842"/>
    </source>
</evidence>
<keyword evidence="2 6" id="KW-0540">Nuclease</keyword>
<keyword evidence="4 6" id="KW-0378">Hydrolase</keyword>
<evidence type="ECO:0000256" key="4">
    <source>
        <dbReference type="ARBA" id="ARBA00022801"/>
    </source>
</evidence>
<name>A0ABW4L9B3_9MICO</name>
<feature type="binding site" evidence="6">
    <location>
        <position position="5"/>
    </location>
    <ligand>
        <name>Mg(2+)</name>
        <dbReference type="ChEBI" id="CHEBI:18420"/>
    </ligand>
</feature>
<comment type="caution">
    <text evidence="8">The sequence shown here is derived from an EMBL/GenBank/DDBJ whole genome shotgun (WGS) entry which is preliminary data.</text>
</comment>
<keyword evidence="3 6" id="KW-0479">Metal-binding</keyword>
<proteinExistence type="inferred from homology"/>
<organism evidence="8 9">
    <name type="scientific">Georgenia deserti</name>
    <dbReference type="NCBI Taxonomy" id="2093781"/>
    <lineage>
        <taxon>Bacteria</taxon>
        <taxon>Bacillati</taxon>
        <taxon>Actinomycetota</taxon>
        <taxon>Actinomycetes</taxon>
        <taxon>Micrococcales</taxon>
        <taxon>Bogoriellaceae</taxon>
        <taxon>Georgenia</taxon>
    </lineage>
</organism>
<dbReference type="Gene3D" id="3.40.50.1010">
    <property type="entry name" value="5'-nuclease"/>
    <property type="match status" value="1"/>
</dbReference>
<keyword evidence="9" id="KW-1185">Reference proteome</keyword>
<dbReference type="EMBL" id="JBHUEE010000006">
    <property type="protein sequence ID" value="MFD1718601.1"/>
    <property type="molecule type" value="Genomic_DNA"/>
</dbReference>
<accession>A0ABW4L9B3</accession>
<dbReference type="SUPFAM" id="SSF88723">
    <property type="entry name" value="PIN domain-like"/>
    <property type="match status" value="1"/>
</dbReference>
<dbReference type="PANTHER" id="PTHR35901:SF1">
    <property type="entry name" value="EXONUCLEASE VAPC9"/>
    <property type="match status" value="1"/>
</dbReference>
<evidence type="ECO:0000256" key="2">
    <source>
        <dbReference type="ARBA" id="ARBA00022722"/>
    </source>
</evidence>